<evidence type="ECO:0000313" key="2">
    <source>
        <dbReference type="Proteomes" id="UP000308092"/>
    </source>
</evidence>
<protein>
    <submittedName>
        <fullName evidence="1">Uncharacterized protein</fullName>
    </submittedName>
</protein>
<evidence type="ECO:0000313" key="1">
    <source>
        <dbReference type="EMBL" id="THC98367.1"/>
    </source>
</evidence>
<gene>
    <name evidence="1" type="ORF">EYZ11_002148</name>
</gene>
<name>A0A4S3JTF8_9EURO</name>
<accession>A0A4S3JTF8</accession>
<organism evidence="1 2">
    <name type="scientific">Aspergillus tanneri</name>
    <dbReference type="NCBI Taxonomy" id="1220188"/>
    <lineage>
        <taxon>Eukaryota</taxon>
        <taxon>Fungi</taxon>
        <taxon>Dikarya</taxon>
        <taxon>Ascomycota</taxon>
        <taxon>Pezizomycotina</taxon>
        <taxon>Eurotiomycetes</taxon>
        <taxon>Eurotiomycetidae</taxon>
        <taxon>Eurotiales</taxon>
        <taxon>Aspergillaceae</taxon>
        <taxon>Aspergillus</taxon>
        <taxon>Aspergillus subgen. Circumdati</taxon>
    </lineage>
</organism>
<sequence>MGPAFIFKFLNMNEFLDRRDLILVNGCLPLLYPANRFNFGEDFDGLKTLLATLPPLERPNLAFDIR</sequence>
<keyword evidence="2" id="KW-1185">Reference proteome</keyword>
<dbReference type="AlphaFoldDB" id="A0A4S3JTF8"/>
<dbReference type="Proteomes" id="UP000308092">
    <property type="component" value="Unassembled WGS sequence"/>
</dbReference>
<dbReference type="STRING" id="1220188.A0A4S3JTF8"/>
<reference evidence="1 2" key="1">
    <citation type="submission" date="2019-03" db="EMBL/GenBank/DDBJ databases">
        <title>The genome sequence of a newly discovered highly antifungal drug resistant Aspergillus species, Aspergillus tanneri NIH 1004.</title>
        <authorList>
            <person name="Mounaud S."/>
            <person name="Singh I."/>
            <person name="Joardar V."/>
            <person name="Pakala S."/>
            <person name="Pakala S."/>
            <person name="Venepally P."/>
            <person name="Hoover J."/>
            <person name="Nierman W."/>
            <person name="Chung J."/>
            <person name="Losada L."/>
        </authorList>
    </citation>
    <scope>NUCLEOTIDE SEQUENCE [LARGE SCALE GENOMIC DNA]</scope>
    <source>
        <strain evidence="1 2">NIH1004</strain>
    </source>
</reference>
<comment type="caution">
    <text evidence="1">The sequence shown here is derived from an EMBL/GenBank/DDBJ whole genome shotgun (WGS) entry which is preliminary data.</text>
</comment>
<proteinExistence type="predicted"/>
<dbReference type="EMBL" id="SOSA01000046">
    <property type="protein sequence ID" value="THC98367.1"/>
    <property type="molecule type" value="Genomic_DNA"/>
</dbReference>
<dbReference type="VEuPathDB" id="FungiDB:EYZ11_002148"/>